<dbReference type="Gramene" id="rna20193">
    <property type="protein sequence ID" value="RHN58295.1"/>
    <property type="gene ID" value="gene20193"/>
</dbReference>
<dbReference type="InterPro" id="IPR001611">
    <property type="entry name" value="Leu-rich_rpt"/>
</dbReference>
<dbReference type="PANTHER" id="PTHR13382">
    <property type="entry name" value="MITOCHONDRIAL ATP SYNTHASE COUPLING FACTOR B"/>
    <property type="match status" value="1"/>
</dbReference>
<dbReference type="InterPro" id="IPR050648">
    <property type="entry name" value="F-box_LRR-repeat"/>
</dbReference>
<dbReference type="AlphaFoldDB" id="A0A396I3W7"/>
<organism evidence="1 2">
    <name type="scientific">Medicago truncatula</name>
    <name type="common">Barrel medic</name>
    <name type="synonym">Medicago tribuloides</name>
    <dbReference type="NCBI Taxonomy" id="3880"/>
    <lineage>
        <taxon>Eukaryota</taxon>
        <taxon>Viridiplantae</taxon>
        <taxon>Streptophyta</taxon>
        <taxon>Embryophyta</taxon>
        <taxon>Tracheophyta</taxon>
        <taxon>Spermatophyta</taxon>
        <taxon>Magnoliopsida</taxon>
        <taxon>eudicotyledons</taxon>
        <taxon>Gunneridae</taxon>
        <taxon>Pentapetalae</taxon>
        <taxon>rosids</taxon>
        <taxon>fabids</taxon>
        <taxon>Fabales</taxon>
        <taxon>Fabaceae</taxon>
        <taxon>Papilionoideae</taxon>
        <taxon>50 kb inversion clade</taxon>
        <taxon>NPAAA clade</taxon>
        <taxon>Hologalegina</taxon>
        <taxon>IRL clade</taxon>
        <taxon>Trifolieae</taxon>
        <taxon>Medicago</taxon>
    </lineage>
</organism>
<dbReference type="InterPro" id="IPR032675">
    <property type="entry name" value="LRR_dom_sf"/>
</dbReference>
<protein>
    <submittedName>
        <fullName evidence="1">Putative leucine-rich repeat domain, L domain-containing protein</fullName>
    </submittedName>
</protein>
<evidence type="ECO:0000313" key="2">
    <source>
        <dbReference type="Proteomes" id="UP000265566"/>
    </source>
</evidence>
<dbReference type="PANTHER" id="PTHR13382:SF56">
    <property type="entry name" value="PROTEIN, PUTATIVE-RELATED"/>
    <property type="match status" value="1"/>
</dbReference>
<dbReference type="Proteomes" id="UP000265566">
    <property type="component" value="Chromosome 4"/>
</dbReference>
<evidence type="ECO:0000313" key="1">
    <source>
        <dbReference type="EMBL" id="RHN58295.1"/>
    </source>
</evidence>
<dbReference type="SUPFAM" id="SSF52047">
    <property type="entry name" value="RNI-like"/>
    <property type="match status" value="1"/>
</dbReference>
<dbReference type="Gene3D" id="3.80.10.10">
    <property type="entry name" value="Ribonuclease Inhibitor"/>
    <property type="match status" value="1"/>
</dbReference>
<comment type="caution">
    <text evidence="1">The sequence shown here is derived from an EMBL/GenBank/DDBJ whole genome shotgun (WGS) entry which is preliminary data.</text>
</comment>
<reference evidence="2" key="1">
    <citation type="journal article" date="2018" name="Nat. Plants">
        <title>Whole-genome landscape of Medicago truncatula symbiotic genes.</title>
        <authorList>
            <person name="Pecrix Y."/>
            <person name="Staton S.E."/>
            <person name="Sallet E."/>
            <person name="Lelandais-Briere C."/>
            <person name="Moreau S."/>
            <person name="Carrere S."/>
            <person name="Blein T."/>
            <person name="Jardinaud M.F."/>
            <person name="Latrasse D."/>
            <person name="Zouine M."/>
            <person name="Zahm M."/>
            <person name="Kreplak J."/>
            <person name="Mayjonade B."/>
            <person name="Satge C."/>
            <person name="Perez M."/>
            <person name="Cauet S."/>
            <person name="Marande W."/>
            <person name="Chantry-Darmon C."/>
            <person name="Lopez-Roques C."/>
            <person name="Bouchez O."/>
            <person name="Berard A."/>
            <person name="Debelle F."/>
            <person name="Munos S."/>
            <person name="Bendahmane A."/>
            <person name="Berges H."/>
            <person name="Niebel A."/>
            <person name="Buitink J."/>
            <person name="Frugier F."/>
            <person name="Benhamed M."/>
            <person name="Crespi M."/>
            <person name="Gouzy J."/>
            <person name="Gamas P."/>
        </authorList>
    </citation>
    <scope>NUCLEOTIDE SEQUENCE [LARGE SCALE GENOMIC DNA]</scope>
    <source>
        <strain evidence="2">cv. Jemalong A17</strain>
    </source>
</reference>
<name>A0A396I3W7_MEDTR</name>
<dbReference type="EMBL" id="PSQE01000004">
    <property type="protein sequence ID" value="RHN58295.1"/>
    <property type="molecule type" value="Genomic_DNA"/>
</dbReference>
<dbReference type="Pfam" id="PF13516">
    <property type="entry name" value="LRR_6"/>
    <property type="match status" value="1"/>
</dbReference>
<sequence>MSVQHSNSLKDFVVRPQLKSLNLGMSQWLRDESIIKSLNLGMSQWLRDESIIMFASIFPNLHMLDLSYCYNISKEGIYQVLKRCKIRDLNLTSSRVNLLGMNFEVPKLEVLNLSYTNIDDEKLYVTSKNCRELSRVVLMLEYFII</sequence>
<gene>
    <name evidence="1" type="ORF">MtrunA17_Chr4g0000881</name>
</gene>
<proteinExistence type="predicted"/>
<accession>A0A396I3W7</accession>